<protein>
    <recommendedName>
        <fullName evidence="1">Nucleoid-associated protein MYB_02455</fullName>
    </recommendedName>
</protein>
<dbReference type="GO" id="GO:0043590">
    <property type="term" value="C:bacterial nucleoid"/>
    <property type="evidence" value="ECO:0007669"/>
    <property type="project" value="UniProtKB-UniRule"/>
</dbReference>
<dbReference type="KEGG" id="mbc:MYB_02455"/>
<dbReference type="GO" id="GO:0003677">
    <property type="term" value="F:DNA binding"/>
    <property type="evidence" value="ECO:0007669"/>
    <property type="project" value="UniProtKB-UniRule"/>
</dbReference>
<dbReference type="InterPro" id="IPR036894">
    <property type="entry name" value="YbaB-like_sf"/>
</dbReference>
<keyword evidence="2" id="KW-0175">Coiled coil</keyword>
<dbReference type="NCBIfam" id="TIGR00103">
    <property type="entry name" value="DNA_YbaB_EbfC"/>
    <property type="match status" value="1"/>
</dbReference>
<keyword evidence="1" id="KW-0963">Cytoplasm</keyword>
<comment type="subunit">
    <text evidence="1">Homodimer.</text>
</comment>
<gene>
    <name evidence="3" type="ORF">MYB_02455</name>
</gene>
<evidence type="ECO:0000313" key="4">
    <source>
        <dbReference type="Proteomes" id="UP000019229"/>
    </source>
</evidence>
<evidence type="ECO:0000256" key="2">
    <source>
        <dbReference type="SAM" id="Coils"/>
    </source>
</evidence>
<evidence type="ECO:0000313" key="3">
    <source>
        <dbReference type="EMBL" id="AHH45493.1"/>
    </source>
</evidence>
<dbReference type="RefSeq" id="WP_022935135.1">
    <property type="nucleotide sequence ID" value="NZ_CP007154.1"/>
</dbReference>
<evidence type="ECO:0000256" key="1">
    <source>
        <dbReference type="HAMAP-Rule" id="MF_00274"/>
    </source>
</evidence>
<dbReference type="HAMAP" id="MF_00274">
    <property type="entry name" value="DNA_YbaB_EbfC"/>
    <property type="match status" value="1"/>
</dbReference>
<dbReference type="GO" id="GO:0005737">
    <property type="term" value="C:cytoplasm"/>
    <property type="evidence" value="ECO:0007669"/>
    <property type="project" value="UniProtKB-UniRule"/>
</dbReference>
<accession>W5V176</accession>
<dbReference type="Pfam" id="PF02575">
    <property type="entry name" value="YbaB_DNA_bd"/>
    <property type="match status" value="1"/>
</dbReference>
<dbReference type="HOGENOM" id="CLU_140930_1_2_14"/>
<dbReference type="SUPFAM" id="SSF82607">
    <property type="entry name" value="YbaB-like"/>
    <property type="match status" value="1"/>
</dbReference>
<dbReference type="InterPro" id="IPR004401">
    <property type="entry name" value="YbaB/EbfC"/>
</dbReference>
<name>W5V176_9BACT</name>
<feature type="coiled-coil region" evidence="2">
    <location>
        <begin position="3"/>
        <end position="30"/>
    </location>
</feature>
<dbReference type="PIRSF" id="PIRSF004555">
    <property type="entry name" value="UCP004555"/>
    <property type="match status" value="1"/>
</dbReference>
<keyword evidence="1" id="KW-0238">DNA-binding</keyword>
<organism evidence="3 4">
    <name type="scientific">Mesomycoplasma bovoculi M165/69</name>
    <dbReference type="NCBI Taxonomy" id="743966"/>
    <lineage>
        <taxon>Bacteria</taxon>
        <taxon>Bacillati</taxon>
        <taxon>Mycoplasmatota</taxon>
        <taxon>Mycoplasmoidales</taxon>
        <taxon>Metamycoplasmataceae</taxon>
        <taxon>Mesomycoplasma</taxon>
    </lineage>
</organism>
<dbReference type="AlphaFoldDB" id="W5V176"/>
<reference evidence="3 4" key="1">
    <citation type="journal article" date="2014" name="Genome Announc.">
        <title>Complete Genome Sequence of Mycoplasma bovoculi Strain M165/69T (ATCC 29104).</title>
        <authorList>
            <person name="Calcutt M.J."/>
            <person name="Foecking M.F."/>
        </authorList>
    </citation>
    <scope>NUCLEOTIDE SEQUENCE [LARGE SCALE GENOMIC DNA]</scope>
    <source>
        <strain evidence="3">M165/69</strain>
    </source>
</reference>
<dbReference type="Proteomes" id="UP000019229">
    <property type="component" value="Chromosome"/>
</dbReference>
<dbReference type="PATRIC" id="fig|743966.3.peg.494"/>
<dbReference type="Gene3D" id="3.30.1310.10">
    <property type="entry name" value="Nucleoid-associated protein YbaB-like domain"/>
    <property type="match status" value="1"/>
</dbReference>
<sequence length="93" mass="10930">MNIQNLMRQAQKMQKEIESKKNNLQKQEFNFEHQGVSLTMLGNYQIKKLTIDKNLVDPEDVELLEDFITLVINNAVEKISEEHENIMPKQESL</sequence>
<dbReference type="eggNOG" id="COG0718">
    <property type="taxonomic scope" value="Bacteria"/>
</dbReference>
<comment type="function">
    <text evidence="1">Binds to DNA and alters its conformation. May be involved in regulation of gene expression, nucleoid organization and DNA protection.</text>
</comment>
<dbReference type="EMBL" id="CP007154">
    <property type="protein sequence ID" value="AHH45493.1"/>
    <property type="molecule type" value="Genomic_DNA"/>
</dbReference>
<comment type="subcellular location">
    <subcellularLocation>
        <location evidence="1">Cytoplasm</location>
        <location evidence="1">Nucleoid</location>
    </subcellularLocation>
</comment>
<proteinExistence type="inferred from homology"/>
<comment type="similarity">
    <text evidence="1">Belongs to the YbaB/EbfC family.</text>
</comment>
<keyword evidence="4" id="KW-1185">Reference proteome</keyword>
<dbReference type="OrthoDB" id="399030at2"/>
<dbReference type="STRING" id="743966.MYB_02455"/>